<reference evidence="2" key="1">
    <citation type="submission" date="2010-08" db="EMBL/GenBank/DDBJ databases">
        <authorList>
            <consortium name="Caenorhabditis japonica Sequencing Consortium"/>
            <person name="Wilson R.K."/>
        </authorList>
    </citation>
    <scope>NUCLEOTIDE SEQUENCE [LARGE SCALE GENOMIC DNA]</scope>
    <source>
        <strain evidence="2">DF5081</strain>
    </source>
</reference>
<dbReference type="EnsemblMetazoa" id="CJA41092.1">
    <property type="protein sequence ID" value="CJA41092.1"/>
    <property type="gene ID" value="WBGene00216940"/>
</dbReference>
<protein>
    <submittedName>
        <fullName evidence="1">Uncharacterized protein</fullName>
    </submittedName>
</protein>
<keyword evidence="2" id="KW-1185">Reference proteome</keyword>
<accession>A0A8R1EP72</accession>
<name>A0A8R1EP72_CAEJA</name>
<reference evidence="1" key="2">
    <citation type="submission" date="2022-06" db="UniProtKB">
        <authorList>
            <consortium name="EnsemblMetazoa"/>
        </authorList>
    </citation>
    <scope>IDENTIFICATION</scope>
    <source>
        <strain evidence="1">DF5081</strain>
    </source>
</reference>
<sequence>MWLTISSEMSIRLRMQDLGRFTLASVFRRKKTSWVTKTANASRQKTICLRHTTITQYLAGGHGQGTMINALIVPLTLS</sequence>
<proteinExistence type="predicted"/>
<dbReference type="Proteomes" id="UP000005237">
    <property type="component" value="Unassembled WGS sequence"/>
</dbReference>
<dbReference type="AlphaFoldDB" id="A0A8R1EP72"/>
<organism evidence="1 2">
    <name type="scientific">Caenorhabditis japonica</name>
    <dbReference type="NCBI Taxonomy" id="281687"/>
    <lineage>
        <taxon>Eukaryota</taxon>
        <taxon>Metazoa</taxon>
        <taxon>Ecdysozoa</taxon>
        <taxon>Nematoda</taxon>
        <taxon>Chromadorea</taxon>
        <taxon>Rhabditida</taxon>
        <taxon>Rhabditina</taxon>
        <taxon>Rhabditomorpha</taxon>
        <taxon>Rhabditoidea</taxon>
        <taxon>Rhabditidae</taxon>
        <taxon>Peloderinae</taxon>
        <taxon>Caenorhabditis</taxon>
    </lineage>
</organism>
<evidence type="ECO:0000313" key="2">
    <source>
        <dbReference type="Proteomes" id="UP000005237"/>
    </source>
</evidence>
<evidence type="ECO:0000313" key="1">
    <source>
        <dbReference type="EnsemblMetazoa" id="CJA41092.1"/>
    </source>
</evidence>